<dbReference type="SMART" id="SM00826">
    <property type="entry name" value="PKS_DH"/>
    <property type="match status" value="1"/>
</dbReference>
<evidence type="ECO:0000256" key="4">
    <source>
        <dbReference type="ARBA" id="ARBA00023268"/>
    </source>
</evidence>
<dbReference type="InterPro" id="IPR006162">
    <property type="entry name" value="Ppantetheine_attach_site"/>
</dbReference>
<feature type="region of interest" description="Disordered" evidence="6">
    <location>
        <begin position="888"/>
        <end position="928"/>
    </location>
</feature>
<feature type="region of interest" description="N-terminal hotdog fold" evidence="5">
    <location>
        <begin position="37"/>
        <end position="177"/>
    </location>
</feature>
<sequence>MRRVELPTYAFQREHYWLQPPADTGGLASAGLDTTHHPLLTAALPLPDTGGIAFSGRLSLSTHGWLADHAAGGVVLFPGTGFLELAARAGEQVGCDRVEELTLQTPLALPERGGVRVQVQVAAPDESGRRAVTVYACPESTSDGASDSTADGAADGAPHLPWTPHATGLLAGAAHSGSGPRGAGHSASESWPPPGATPLVIDELYDELADAGLEYGPAFAGLRSAWRDGDDVVAEVGLPDDLRDTADGFGLHPALLDAALHAIALSGAAGARAALPFSWSGVELYASGASALRVRVSPVRDGEVSLDVRDGEGLPVASVASLAVREVSPDQLSRLSAAGSVVHEALFQLTWKPVAAGAPAGGSGAVPAVERVEWVEWEEAAQDAEGPLPGAVVLRCGGGGNDAGAVRAETHRALGAVQSWLSEDRFAESTLVVVTSGAVAVDACDGDAVSDLAGAAVWGLVRSAQSEEPGRIVLADVTASAPDTDTAPGTTDTDVSLIVASGEPQVAVRDGRVYAARLARTPVGGGAAGSASFGEGAVLVTGGTGGLGRLVARHLVTAYGVRRLVLTSRRGMDAPGAADLVAELAELGGEAEVAACDVADRDAVAELLAGRELTGVVHAAGVLDDGTIASLTPERMDTVLRPKVDAAWQLHELTRDLGMDLSAFVLFSSAAGVMGTPGQGNYAAANACLDALAAHRQAQGLPAHSLAWGLWDQASDMTGTMGDEDRSRLARGGVRPLSPGEGLELFDAALGLGRAALVPIRLALRGQSASDPDVPELLYDLVAESSRRRAGSTGDDPRSLRRRLAGLPAEEREQEVRRLVLNAAAAVLGHRDAGAVDPDRGFLESGFDSLTATQLRTRINAATGLRLPPMVVFDCKTPAGLAQHVSTELAAAPAPDEAASPAASTASTAPEPGTGPGTGPGTAPAGDGAETLTALWRAGVLTGDVPKTFAMLRAVADLRPQFTSPSELAALPEPAVLAQGDQGPRLVCVSTPMVAGGVHQHARLAAPFRGVRNVSALPLPGFGRDEKLPATAGAAVEALAEAALRAAEDEPFVLVGYSSGGVLGYATAHLLERTAPDRLAGVVLLDSYAVTDHGMPAGFEHMTYRMLEMESTFGPYDSAQLSAMSRYFHFLPEFTRESVGVPVLFVGAEKSFLPGESADFPRALPWDPAHTFVAADANHFTLVEGDSEQTARIMDDWLRSAL</sequence>
<dbReference type="InterPro" id="IPR036736">
    <property type="entry name" value="ACP-like_sf"/>
</dbReference>
<accession>A0A6G4X443</accession>
<dbReference type="SUPFAM" id="SSF53474">
    <property type="entry name" value="alpha/beta-Hydrolases"/>
    <property type="match status" value="1"/>
</dbReference>
<dbReference type="InterPro" id="IPR057326">
    <property type="entry name" value="KR_dom"/>
</dbReference>
<evidence type="ECO:0000259" key="8">
    <source>
        <dbReference type="PROSITE" id="PS52019"/>
    </source>
</evidence>
<name>A0A6G4X443_9ACTN</name>
<dbReference type="Gene3D" id="1.10.1200.10">
    <property type="entry name" value="ACP-like"/>
    <property type="match status" value="1"/>
</dbReference>
<dbReference type="Pfam" id="PF22953">
    <property type="entry name" value="SpnB_Rossmann"/>
    <property type="match status" value="1"/>
</dbReference>
<dbReference type="InterPro" id="IPR042104">
    <property type="entry name" value="PKS_dehydratase_sf"/>
</dbReference>
<dbReference type="SMART" id="SM00824">
    <property type="entry name" value="PKS_TE"/>
    <property type="match status" value="1"/>
</dbReference>
<dbReference type="Pfam" id="PF00975">
    <property type="entry name" value="Thioesterase"/>
    <property type="match status" value="1"/>
</dbReference>
<evidence type="ECO:0000256" key="2">
    <source>
        <dbReference type="ARBA" id="ARBA00022553"/>
    </source>
</evidence>
<organism evidence="9 10">
    <name type="scientific">Streptomyces boncukensis</name>
    <dbReference type="NCBI Taxonomy" id="2711219"/>
    <lineage>
        <taxon>Bacteria</taxon>
        <taxon>Bacillati</taxon>
        <taxon>Actinomycetota</taxon>
        <taxon>Actinomycetes</taxon>
        <taxon>Kitasatosporales</taxon>
        <taxon>Streptomycetaceae</taxon>
        <taxon>Streptomyces</taxon>
    </lineage>
</organism>
<dbReference type="InterPro" id="IPR055123">
    <property type="entry name" value="SpnB-like_Rossmann"/>
</dbReference>
<feature type="domain" description="PKS/mFAS DH" evidence="8">
    <location>
        <begin position="37"/>
        <end position="333"/>
    </location>
</feature>
<dbReference type="AlphaFoldDB" id="A0A6G4X443"/>
<dbReference type="CDD" id="cd08956">
    <property type="entry name" value="KR_3_FAS_SDR_x"/>
    <property type="match status" value="1"/>
</dbReference>
<dbReference type="InterPro" id="IPR049900">
    <property type="entry name" value="PKS_mFAS_DH"/>
</dbReference>
<evidence type="ECO:0000313" key="10">
    <source>
        <dbReference type="Proteomes" id="UP000477722"/>
    </source>
</evidence>
<dbReference type="Pfam" id="PF21089">
    <property type="entry name" value="PKS_DH_N"/>
    <property type="match status" value="1"/>
</dbReference>
<dbReference type="SUPFAM" id="SSF51735">
    <property type="entry name" value="NAD(P)-binding Rossmann-fold domains"/>
    <property type="match status" value="2"/>
</dbReference>
<feature type="region of interest" description="Disordered" evidence="6">
    <location>
        <begin position="139"/>
        <end position="193"/>
    </location>
</feature>
<dbReference type="PANTHER" id="PTHR43775:SF51">
    <property type="entry name" value="INACTIVE PHENOLPHTHIOCEROL SYNTHESIS POLYKETIDE SYNTHASE TYPE I PKS1-RELATED"/>
    <property type="match status" value="1"/>
</dbReference>
<dbReference type="Proteomes" id="UP000477722">
    <property type="component" value="Unassembled WGS sequence"/>
</dbReference>
<dbReference type="InterPro" id="IPR013968">
    <property type="entry name" value="PKS_KR"/>
</dbReference>
<dbReference type="InterPro" id="IPR009081">
    <property type="entry name" value="PP-bd_ACP"/>
</dbReference>
<dbReference type="InterPro" id="IPR050091">
    <property type="entry name" value="PKS_NRPS_Biosynth_Enz"/>
</dbReference>
<dbReference type="Pfam" id="PF08659">
    <property type="entry name" value="KR"/>
    <property type="match status" value="1"/>
</dbReference>
<dbReference type="InterPro" id="IPR020802">
    <property type="entry name" value="TesA-like"/>
</dbReference>
<dbReference type="EMBL" id="JAAKZZ010000435">
    <property type="protein sequence ID" value="NGO72309.1"/>
    <property type="molecule type" value="Genomic_DNA"/>
</dbReference>
<evidence type="ECO:0000259" key="7">
    <source>
        <dbReference type="PROSITE" id="PS50075"/>
    </source>
</evidence>
<dbReference type="SMART" id="SM00822">
    <property type="entry name" value="PKS_KR"/>
    <property type="match status" value="1"/>
</dbReference>
<feature type="compositionally biased region" description="Low complexity" evidence="6">
    <location>
        <begin position="888"/>
        <end position="912"/>
    </location>
</feature>
<evidence type="ECO:0000313" key="9">
    <source>
        <dbReference type="EMBL" id="NGO72309.1"/>
    </source>
</evidence>
<dbReference type="PROSITE" id="PS00012">
    <property type="entry name" value="PHOSPHOPANTETHEINE"/>
    <property type="match status" value="1"/>
</dbReference>
<dbReference type="InterPro" id="IPR036291">
    <property type="entry name" value="NAD(P)-bd_dom_sf"/>
</dbReference>
<dbReference type="Pfam" id="PF14765">
    <property type="entry name" value="PS-DH"/>
    <property type="match status" value="1"/>
</dbReference>
<reference evidence="9 10" key="1">
    <citation type="submission" date="2020-02" db="EMBL/GenBank/DDBJ databases">
        <title>Whole-genome analyses of novel actinobacteria.</title>
        <authorList>
            <person name="Sahin N."/>
            <person name="Tatar D."/>
        </authorList>
    </citation>
    <scope>NUCLEOTIDE SEQUENCE [LARGE SCALE GENOMIC DNA]</scope>
    <source>
        <strain evidence="9 10">SB3404</strain>
    </source>
</reference>
<dbReference type="Gene3D" id="3.40.50.720">
    <property type="entry name" value="NAD(P)-binding Rossmann-like Domain"/>
    <property type="match status" value="1"/>
</dbReference>
<feature type="domain" description="Carrier" evidence="7">
    <location>
        <begin position="814"/>
        <end position="889"/>
    </location>
</feature>
<protein>
    <submittedName>
        <fullName evidence="9">SDR family NAD(P)-dependent oxidoreductase</fullName>
    </submittedName>
</protein>
<dbReference type="PANTHER" id="PTHR43775">
    <property type="entry name" value="FATTY ACID SYNTHASE"/>
    <property type="match status" value="1"/>
</dbReference>
<dbReference type="InterPro" id="IPR049551">
    <property type="entry name" value="PKS_DH_C"/>
</dbReference>
<dbReference type="Gene3D" id="3.10.129.110">
    <property type="entry name" value="Polyketide synthase dehydratase"/>
    <property type="match status" value="1"/>
</dbReference>
<dbReference type="InterPro" id="IPR020806">
    <property type="entry name" value="PKS_PP-bd"/>
</dbReference>
<dbReference type="SUPFAM" id="SSF47336">
    <property type="entry name" value="ACP-like"/>
    <property type="match status" value="1"/>
</dbReference>
<evidence type="ECO:0000256" key="3">
    <source>
        <dbReference type="ARBA" id="ARBA00022679"/>
    </source>
</evidence>
<dbReference type="InterPro" id="IPR029058">
    <property type="entry name" value="AB_hydrolase_fold"/>
</dbReference>
<dbReference type="PROSITE" id="PS50075">
    <property type="entry name" value="CARRIER"/>
    <property type="match status" value="1"/>
</dbReference>
<comment type="caution">
    <text evidence="9">The sequence shown here is derived from an EMBL/GenBank/DDBJ whole genome shotgun (WGS) entry which is preliminary data.</text>
</comment>
<dbReference type="GO" id="GO:0006633">
    <property type="term" value="P:fatty acid biosynthetic process"/>
    <property type="evidence" value="ECO:0007669"/>
    <property type="project" value="TreeGrafter"/>
</dbReference>
<feature type="active site" description="Proton acceptor; for dehydratase activity" evidence="5">
    <location>
        <position position="69"/>
    </location>
</feature>
<dbReference type="GO" id="GO:0031177">
    <property type="term" value="F:phosphopantetheine binding"/>
    <property type="evidence" value="ECO:0007669"/>
    <property type="project" value="InterPro"/>
</dbReference>
<dbReference type="GO" id="GO:0004312">
    <property type="term" value="F:fatty acid synthase activity"/>
    <property type="evidence" value="ECO:0007669"/>
    <property type="project" value="TreeGrafter"/>
</dbReference>
<evidence type="ECO:0000256" key="6">
    <source>
        <dbReference type="SAM" id="MobiDB-lite"/>
    </source>
</evidence>
<gene>
    <name evidence="9" type="ORF">G5C65_28950</name>
</gene>
<feature type="region of interest" description="C-terminal hotdog fold" evidence="5">
    <location>
        <begin position="196"/>
        <end position="333"/>
    </location>
</feature>
<dbReference type="PROSITE" id="PS52019">
    <property type="entry name" value="PKS_MFAS_DH"/>
    <property type="match status" value="1"/>
</dbReference>
<evidence type="ECO:0000256" key="1">
    <source>
        <dbReference type="ARBA" id="ARBA00022450"/>
    </source>
</evidence>
<proteinExistence type="predicted"/>
<keyword evidence="2" id="KW-0597">Phosphoprotein</keyword>
<feature type="active site" description="Proton donor; for dehydratase activity" evidence="5">
    <location>
        <position position="257"/>
    </location>
</feature>
<keyword evidence="4" id="KW-0511">Multifunctional enzyme</keyword>
<dbReference type="GO" id="GO:0017000">
    <property type="term" value="P:antibiotic biosynthetic process"/>
    <property type="evidence" value="ECO:0007669"/>
    <property type="project" value="UniProtKB-ARBA"/>
</dbReference>
<evidence type="ECO:0000256" key="5">
    <source>
        <dbReference type="PROSITE-ProRule" id="PRU01363"/>
    </source>
</evidence>
<keyword evidence="3" id="KW-0808">Transferase</keyword>
<dbReference type="InterPro" id="IPR001031">
    <property type="entry name" value="Thioesterase"/>
</dbReference>
<dbReference type="SMART" id="SM00823">
    <property type="entry name" value="PKS_PP"/>
    <property type="match status" value="1"/>
</dbReference>
<feature type="compositionally biased region" description="Low complexity" evidence="6">
    <location>
        <begin position="140"/>
        <end position="178"/>
    </location>
</feature>
<keyword evidence="10" id="KW-1185">Reference proteome</keyword>
<dbReference type="Pfam" id="PF00550">
    <property type="entry name" value="PP-binding"/>
    <property type="match status" value="1"/>
</dbReference>
<dbReference type="InterPro" id="IPR049552">
    <property type="entry name" value="PKS_DH_N"/>
</dbReference>
<dbReference type="Gene3D" id="3.40.50.1820">
    <property type="entry name" value="alpha/beta hydrolase"/>
    <property type="match status" value="1"/>
</dbReference>
<dbReference type="InterPro" id="IPR020807">
    <property type="entry name" value="PKS_DH"/>
</dbReference>
<keyword evidence="1" id="KW-0596">Phosphopantetheine</keyword>